<dbReference type="Proteomes" id="UP000014137">
    <property type="component" value="Unassembled WGS sequence"/>
</dbReference>
<dbReference type="EMBL" id="ANMG01000036">
    <property type="protein sequence ID" value="EMD26081.1"/>
    <property type="molecule type" value="Genomic_DNA"/>
</dbReference>
<name>M2QH95_9PSEU</name>
<accession>M2QH95</accession>
<dbReference type="RefSeq" id="WP_005158888.1">
    <property type="nucleotide sequence ID" value="NZ_ANMG01000036.1"/>
</dbReference>
<protein>
    <submittedName>
        <fullName evidence="2">Uncharacterized protein</fullName>
    </submittedName>
</protein>
<feature type="region of interest" description="Disordered" evidence="1">
    <location>
        <begin position="85"/>
        <end position="116"/>
    </location>
</feature>
<evidence type="ECO:0000313" key="3">
    <source>
        <dbReference type="Proteomes" id="UP000014137"/>
    </source>
</evidence>
<proteinExistence type="predicted"/>
<evidence type="ECO:0000256" key="1">
    <source>
        <dbReference type="SAM" id="MobiDB-lite"/>
    </source>
</evidence>
<dbReference type="PATRIC" id="fig|1238180.3.peg.4205"/>
<evidence type="ECO:0000313" key="2">
    <source>
        <dbReference type="EMBL" id="EMD26081.1"/>
    </source>
</evidence>
<comment type="caution">
    <text evidence="2">The sequence shown here is derived from an EMBL/GenBank/DDBJ whole genome shotgun (WGS) entry which is preliminary data.</text>
</comment>
<organism evidence="2 3">
    <name type="scientific">Amycolatopsis azurea DSM 43854</name>
    <dbReference type="NCBI Taxonomy" id="1238180"/>
    <lineage>
        <taxon>Bacteria</taxon>
        <taxon>Bacillati</taxon>
        <taxon>Actinomycetota</taxon>
        <taxon>Actinomycetes</taxon>
        <taxon>Pseudonocardiales</taxon>
        <taxon>Pseudonocardiaceae</taxon>
        <taxon>Amycolatopsis</taxon>
    </lineage>
</organism>
<reference evidence="2 3" key="1">
    <citation type="submission" date="2012-10" db="EMBL/GenBank/DDBJ databases">
        <title>Genome assembly of Amycolatopsis azurea DSM 43854.</title>
        <authorList>
            <person name="Khatri I."/>
            <person name="Kaur I."/>
            <person name="Subramanian S."/>
            <person name="Mayilraj S."/>
        </authorList>
    </citation>
    <scope>NUCLEOTIDE SEQUENCE [LARGE SCALE GENOMIC DNA]</scope>
    <source>
        <strain evidence="2 3">DSM 43854</strain>
    </source>
</reference>
<feature type="compositionally biased region" description="Basic and acidic residues" evidence="1">
    <location>
        <begin position="103"/>
        <end position="116"/>
    </location>
</feature>
<gene>
    <name evidence="2" type="ORF">C791_3873</name>
</gene>
<sequence length="116" mass="12444">MTTSASPQDLETARLLLNRLGVDPAELLATSAPEDGPSQRRPMPTIREWIPVVAALLSPSTAASYGSYWAKAEAVCHGNRGAPLHDSSPYRPGHIAAAAVAPHAHERDRANRSRRT</sequence>
<dbReference type="AlphaFoldDB" id="M2QH95"/>